<dbReference type="Proteomes" id="UP000198417">
    <property type="component" value="Unassembled WGS sequence"/>
</dbReference>
<gene>
    <name evidence="3" type="ORF">SAMN06265370_107166</name>
</gene>
<dbReference type="OrthoDB" id="7871763at2"/>
<reference evidence="3 4" key="1">
    <citation type="submission" date="2017-06" db="EMBL/GenBank/DDBJ databases">
        <authorList>
            <person name="Kim H.J."/>
            <person name="Triplett B.A."/>
        </authorList>
    </citation>
    <scope>NUCLEOTIDE SEQUENCE [LARGE SCALE GENOMIC DNA]</scope>
    <source>
        <strain evidence="3 4">DSM 29052</strain>
    </source>
</reference>
<feature type="domain" description="Lipocalin-like" evidence="2">
    <location>
        <begin position="9"/>
        <end position="101"/>
    </location>
</feature>
<dbReference type="Pfam" id="PF13648">
    <property type="entry name" value="Lipocalin_4"/>
    <property type="match status" value="1"/>
</dbReference>
<proteinExistence type="predicted"/>
<sequence length="104" mass="11615">MSDEKINQLLGTWVVVRERRADDTLAFIRPDAELSPTRGGRKNMIILPDGGLDKMSRGPTDRLEKTDSGSWSLNGNTLQLSIPGWEGTYDINTLSETELILGRR</sequence>
<dbReference type="EMBL" id="FZNN01000007">
    <property type="protein sequence ID" value="SNR50409.1"/>
    <property type="molecule type" value="Genomic_DNA"/>
</dbReference>
<feature type="compositionally biased region" description="Basic and acidic residues" evidence="1">
    <location>
        <begin position="51"/>
        <end position="67"/>
    </location>
</feature>
<evidence type="ECO:0000256" key="1">
    <source>
        <dbReference type="SAM" id="MobiDB-lite"/>
    </source>
</evidence>
<protein>
    <submittedName>
        <fullName evidence="3">Lipocalin-like domain-containing protein</fullName>
    </submittedName>
</protein>
<evidence type="ECO:0000259" key="2">
    <source>
        <dbReference type="Pfam" id="PF13648"/>
    </source>
</evidence>
<feature type="region of interest" description="Disordered" evidence="1">
    <location>
        <begin position="38"/>
        <end position="69"/>
    </location>
</feature>
<dbReference type="AlphaFoldDB" id="A0A238WXT3"/>
<name>A0A238WXT3_9RHOB</name>
<dbReference type="RefSeq" id="WP_089270395.1">
    <property type="nucleotide sequence ID" value="NZ_FZNN01000007.1"/>
</dbReference>
<accession>A0A238WXT3</accession>
<evidence type="ECO:0000313" key="3">
    <source>
        <dbReference type="EMBL" id="SNR50409.1"/>
    </source>
</evidence>
<organism evidence="3 4">
    <name type="scientific">Puniceibacterium sediminis</name>
    <dbReference type="NCBI Taxonomy" id="1608407"/>
    <lineage>
        <taxon>Bacteria</taxon>
        <taxon>Pseudomonadati</taxon>
        <taxon>Pseudomonadota</taxon>
        <taxon>Alphaproteobacteria</taxon>
        <taxon>Rhodobacterales</taxon>
        <taxon>Paracoccaceae</taxon>
        <taxon>Puniceibacterium</taxon>
    </lineage>
</organism>
<keyword evidence="4" id="KW-1185">Reference proteome</keyword>
<evidence type="ECO:0000313" key="4">
    <source>
        <dbReference type="Proteomes" id="UP000198417"/>
    </source>
</evidence>
<dbReference type="InterPro" id="IPR024311">
    <property type="entry name" value="Lipocalin-like"/>
</dbReference>